<sequence>MMAASTSFGSRLQPMDPEYRVSASKDCRGRGLDLCVIKGRISARPGEQKRRMVGGPIMPSKKQK</sequence>
<gene>
    <name evidence="2" type="ORF">G2W53_041054</name>
</gene>
<evidence type="ECO:0000256" key="1">
    <source>
        <dbReference type="SAM" id="MobiDB-lite"/>
    </source>
</evidence>
<dbReference type="EMBL" id="JAAIUW010000013">
    <property type="protein sequence ID" value="KAF7801943.1"/>
    <property type="molecule type" value="Genomic_DNA"/>
</dbReference>
<proteinExistence type="predicted"/>
<name>A0A834SGS1_9FABA</name>
<keyword evidence="3" id="KW-1185">Reference proteome</keyword>
<feature type="region of interest" description="Disordered" evidence="1">
    <location>
        <begin position="44"/>
        <end position="64"/>
    </location>
</feature>
<protein>
    <submittedName>
        <fullName evidence="2">Uncharacterized protein</fullName>
    </submittedName>
</protein>
<accession>A0A834SGS1</accession>
<dbReference type="AlphaFoldDB" id="A0A834SGS1"/>
<comment type="caution">
    <text evidence="2">The sequence shown here is derived from an EMBL/GenBank/DDBJ whole genome shotgun (WGS) entry which is preliminary data.</text>
</comment>
<organism evidence="2 3">
    <name type="scientific">Senna tora</name>
    <dbReference type="NCBI Taxonomy" id="362788"/>
    <lineage>
        <taxon>Eukaryota</taxon>
        <taxon>Viridiplantae</taxon>
        <taxon>Streptophyta</taxon>
        <taxon>Embryophyta</taxon>
        <taxon>Tracheophyta</taxon>
        <taxon>Spermatophyta</taxon>
        <taxon>Magnoliopsida</taxon>
        <taxon>eudicotyledons</taxon>
        <taxon>Gunneridae</taxon>
        <taxon>Pentapetalae</taxon>
        <taxon>rosids</taxon>
        <taxon>fabids</taxon>
        <taxon>Fabales</taxon>
        <taxon>Fabaceae</taxon>
        <taxon>Caesalpinioideae</taxon>
        <taxon>Cassia clade</taxon>
        <taxon>Senna</taxon>
    </lineage>
</organism>
<reference evidence="2" key="1">
    <citation type="submission" date="2020-09" db="EMBL/GenBank/DDBJ databases">
        <title>Genome-Enabled Discovery of Anthraquinone Biosynthesis in Senna tora.</title>
        <authorList>
            <person name="Kang S.-H."/>
            <person name="Pandey R.P."/>
            <person name="Lee C.-M."/>
            <person name="Sim J.-S."/>
            <person name="Jeong J.-T."/>
            <person name="Choi B.-S."/>
            <person name="Jung M."/>
            <person name="Ginzburg D."/>
            <person name="Zhao K."/>
            <person name="Won S.Y."/>
            <person name="Oh T.-J."/>
            <person name="Yu Y."/>
            <person name="Kim N.-H."/>
            <person name="Lee O.R."/>
            <person name="Lee T.-H."/>
            <person name="Bashyal P."/>
            <person name="Kim T.-S."/>
            <person name="Lee W.-H."/>
            <person name="Kawkins C."/>
            <person name="Kim C.-K."/>
            <person name="Kim J.S."/>
            <person name="Ahn B.O."/>
            <person name="Rhee S.Y."/>
            <person name="Sohng J.K."/>
        </authorList>
    </citation>
    <scope>NUCLEOTIDE SEQUENCE</scope>
    <source>
        <tissue evidence="2">Leaf</tissue>
    </source>
</reference>
<evidence type="ECO:0000313" key="2">
    <source>
        <dbReference type="EMBL" id="KAF7801943.1"/>
    </source>
</evidence>
<dbReference type="Proteomes" id="UP000634136">
    <property type="component" value="Unassembled WGS sequence"/>
</dbReference>
<evidence type="ECO:0000313" key="3">
    <source>
        <dbReference type="Proteomes" id="UP000634136"/>
    </source>
</evidence>